<dbReference type="EMBL" id="MU858109">
    <property type="protein sequence ID" value="KAK4213406.1"/>
    <property type="molecule type" value="Genomic_DNA"/>
</dbReference>
<evidence type="ECO:0000313" key="3">
    <source>
        <dbReference type="Proteomes" id="UP001301769"/>
    </source>
</evidence>
<keyword evidence="3" id="KW-1185">Reference proteome</keyword>
<gene>
    <name evidence="2" type="ORF">QBC37DRAFT_388031</name>
</gene>
<feature type="compositionally biased region" description="Acidic residues" evidence="1">
    <location>
        <begin position="391"/>
        <end position="402"/>
    </location>
</feature>
<reference evidence="2" key="1">
    <citation type="journal article" date="2023" name="Mol. Phylogenet. Evol.">
        <title>Genome-scale phylogeny and comparative genomics of the fungal order Sordariales.</title>
        <authorList>
            <person name="Hensen N."/>
            <person name="Bonometti L."/>
            <person name="Westerberg I."/>
            <person name="Brannstrom I.O."/>
            <person name="Guillou S."/>
            <person name="Cros-Aarteil S."/>
            <person name="Calhoun S."/>
            <person name="Haridas S."/>
            <person name="Kuo A."/>
            <person name="Mondo S."/>
            <person name="Pangilinan J."/>
            <person name="Riley R."/>
            <person name="LaButti K."/>
            <person name="Andreopoulos B."/>
            <person name="Lipzen A."/>
            <person name="Chen C."/>
            <person name="Yan M."/>
            <person name="Daum C."/>
            <person name="Ng V."/>
            <person name="Clum A."/>
            <person name="Steindorff A."/>
            <person name="Ohm R.A."/>
            <person name="Martin F."/>
            <person name="Silar P."/>
            <person name="Natvig D.O."/>
            <person name="Lalanne C."/>
            <person name="Gautier V."/>
            <person name="Ament-Velasquez S.L."/>
            <person name="Kruys A."/>
            <person name="Hutchinson M.I."/>
            <person name="Powell A.J."/>
            <person name="Barry K."/>
            <person name="Miller A.N."/>
            <person name="Grigoriev I.V."/>
            <person name="Debuchy R."/>
            <person name="Gladieux P."/>
            <person name="Hiltunen Thoren M."/>
            <person name="Johannesson H."/>
        </authorList>
    </citation>
    <scope>NUCLEOTIDE SEQUENCE</scope>
    <source>
        <strain evidence="2">PSN293</strain>
    </source>
</reference>
<comment type="caution">
    <text evidence="2">The sequence shown here is derived from an EMBL/GenBank/DDBJ whole genome shotgun (WGS) entry which is preliminary data.</text>
</comment>
<dbReference type="Proteomes" id="UP001301769">
    <property type="component" value="Unassembled WGS sequence"/>
</dbReference>
<organism evidence="2 3">
    <name type="scientific">Rhypophila decipiens</name>
    <dbReference type="NCBI Taxonomy" id="261697"/>
    <lineage>
        <taxon>Eukaryota</taxon>
        <taxon>Fungi</taxon>
        <taxon>Dikarya</taxon>
        <taxon>Ascomycota</taxon>
        <taxon>Pezizomycotina</taxon>
        <taxon>Sordariomycetes</taxon>
        <taxon>Sordariomycetidae</taxon>
        <taxon>Sordariales</taxon>
        <taxon>Naviculisporaceae</taxon>
        <taxon>Rhypophila</taxon>
    </lineage>
</organism>
<protein>
    <submittedName>
        <fullName evidence="2">Uncharacterized protein</fullName>
    </submittedName>
</protein>
<name>A0AAN6Y8P0_9PEZI</name>
<proteinExistence type="predicted"/>
<evidence type="ECO:0000256" key="1">
    <source>
        <dbReference type="SAM" id="MobiDB-lite"/>
    </source>
</evidence>
<feature type="region of interest" description="Disordered" evidence="1">
    <location>
        <begin position="391"/>
        <end position="418"/>
    </location>
</feature>
<dbReference type="AlphaFoldDB" id="A0AAN6Y8P0"/>
<reference evidence="2" key="2">
    <citation type="submission" date="2023-05" db="EMBL/GenBank/DDBJ databases">
        <authorList>
            <consortium name="Lawrence Berkeley National Laboratory"/>
            <person name="Steindorff A."/>
            <person name="Hensen N."/>
            <person name="Bonometti L."/>
            <person name="Westerberg I."/>
            <person name="Brannstrom I.O."/>
            <person name="Guillou S."/>
            <person name="Cros-Aarteil S."/>
            <person name="Calhoun S."/>
            <person name="Haridas S."/>
            <person name="Kuo A."/>
            <person name="Mondo S."/>
            <person name="Pangilinan J."/>
            <person name="Riley R."/>
            <person name="Labutti K."/>
            <person name="Andreopoulos B."/>
            <person name="Lipzen A."/>
            <person name="Chen C."/>
            <person name="Yanf M."/>
            <person name="Daum C."/>
            <person name="Ng V."/>
            <person name="Clum A."/>
            <person name="Ohm R."/>
            <person name="Martin F."/>
            <person name="Silar P."/>
            <person name="Natvig D."/>
            <person name="Lalanne C."/>
            <person name="Gautier V."/>
            <person name="Ament-Velasquez S.L."/>
            <person name="Kruys A."/>
            <person name="Hutchinson M.I."/>
            <person name="Powell A.J."/>
            <person name="Barry K."/>
            <person name="Miller A.N."/>
            <person name="Grigoriev I.V."/>
            <person name="Debuchy R."/>
            <person name="Gladieux P."/>
            <person name="Thoren M.H."/>
            <person name="Johannesson H."/>
        </authorList>
    </citation>
    <scope>NUCLEOTIDE SEQUENCE</scope>
    <source>
        <strain evidence="2">PSN293</strain>
    </source>
</reference>
<feature type="region of interest" description="Disordered" evidence="1">
    <location>
        <begin position="309"/>
        <end position="332"/>
    </location>
</feature>
<evidence type="ECO:0000313" key="2">
    <source>
        <dbReference type="EMBL" id="KAK4213406.1"/>
    </source>
</evidence>
<sequence>MELKKLALRLVGLGQSKDKKTAKDKGKEKEGDCTPISSIVHHAGLRRDQDNSDRQALITQREMVTSADNQFICLFFARLPLEIRRLIYREVWRGYLESSCRQIPMPMPRTSSSSVPVVSTAQPPVIAPSLFSTDLGLHIYTDGTGGTKLGHTLCRVHDAPPDQGDQNRLSIQPWMYQEGNHPPMWLWRAWVMRQHWNRHWKCQSALMKRWNPDTGSVTEVERSPFLPMFLTCKKMYWETIASCFENITPIFTSSKDAHRFFVLHPHPFASHIRTLELNFTDQNDHLFLQQIQHADLEGAENMNMIQDDTEGGSTASEVIGEPGESSTATTPISHQCSTPRCCLNLFGQQLLDQILDGIQAQIPSLKDLGLTITGRMDHGPILDRFAYSPEEEAAPGQEDEAMETASKESNTHAAVTTSHKKWELPGDVNIKFEAEGLRYLIHKGGKLICKRMDSI</sequence>
<accession>A0AAN6Y8P0</accession>